<evidence type="ECO:0000256" key="3">
    <source>
        <dbReference type="PROSITE-ProRule" id="PRU00421"/>
    </source>
</evidence>
<dbReference type="SUPFAM" id="SSF55604">
    <property type="entry name" value="Glucose permease domain IIB"/>
    <property type="match status" value="1"/>
</dbReference>
<evidence type="ECO:0000256" key="4">
    <source>
        <dbReference type="SAM" id="Phobius"/>
    </source>
</evidence>
<keyword evidence="4" id="KW-0812">Transmembrane</keyword>
<evidence type="ECO:0000259" key="5">
    <source>
        <dbReference type="PROSITE" id="PS51098"/>
    </source>
</evidence>
<feature type="transmembrane region" description="Helical" evidence="4">
    <location>
        <begin position="7"/>
        <end position="26"/>
    </location>
</feature>
<reference evidence="6" key="1">
    <citation type="submission" date="2024-03" db="EMBL/GenBank/DDBJ databases">
        <title>Complete genome sequence of Mycoplasma felifaucium Z921 isolated from the trachea of a cheetah.</title>
        <authorList>
            <person name="Spergser J."/>
        </authorList>
    </citation>
    <scope>NUCLEOTIDE SEQUENCE [LARGE SCALE GENOMIC DNA]</scope>
    <source>
        <strain evidence="6">Z921</strain>
    </source>
</reference>
<feature type="domain" description="PTS EIIB type-1" evidence="5">
    <location>
        <begin position="45"/>
        <end position="121"/>
    </location>
</feature>
<accession>A0ABZ2RSW2</accession>
<keyword evidence="6" id="KW-0813">Transport</keyword>
<keyword evidence="6" id="KW-0762">Sugar transport</keyword>
<keyword evidence="7" id="KW-1185">Reference proteome</keyword>
<dbReference type="PROSITE" id="PS51098">
    <property type="entry name" value="PTS_EIIB_TYPE_1"/>
    <property type="match status" value="1"/>
</dbReference>
<dbReference type="Gene3D" id="3.30.1360.60">
    <property type="entry name" value="Glucose permease domain IIB"/>
    <property type="match status" value="1"/>
</dbReference>
<evidence type="ECO:0000256" key="2">
    <source>
        <dbReference type="ARBA" id="ARBA00022683"/>
    </source>
</evidence>
<evidence type="ECO:0000313" key="7">
    <source>
        <dbReference type="Proteomes" id="UP001477443"/>
    </source>
</evidence>
<proteinExistence type="predicted"/>
<dbReference type="Proteomes" id="UP001477443">
    <property type="component" value="Chromosome"/>
</dbReference>
<sequence length="121" mass="13925">MTKKDKFLIVILTIFTLGFCWLYWHIKNKKIKESKQGKIQKLESNMNVLELINLLGSKENIKEINSSVSSIKIEFLDKNKVNFEAIKQLKYVSGLMISTNKTTLIVGDYAKKLAQEISNNL</sequence>
<dbReference type="InterPro" id="IPR001996">
    <property type="entry name" value="PTS_IIB_1"/>
</dbReference>
<organism evidence="6 7">
    <name type="scientific">Mycoplasmopsis felifaucium</name>
    <dbReference type="NCBI Taxonomy" id="35768"/>
    <lineage>
        <taxon>Bacteria</taxon>
        <taxon>Bacillati</taxon>
        <taxon>Mycoplasmatota</taxon>
        <taxon>Mycoplasmoidales</taxon>
        <taxon>Metamycoplasmataceae</taxon>
        <taxon>Mycoplasmopsis</taxon>
    </lineage>
</organism>
<comment type="caution">
    <text evidence="3">Lacks conserved residue(s) required for the propagation of feature annotation.</text>
</comment>
<name>A0ABZ2RSW2_9BACT</name>
<dbReference type="InterPro" id="IPR036878">
    <property type="entry name" value="Glu_permease_IIB"/>
</dbReference>
<dbReference type="RefSeq" id="WP_338822286.1">
    <property type="nucleotide sequence ID" value="NZ_CP148067.1"/>
</dbReference>
<dbReference type="EMBL" id="CP148067">
    <property type="protein sequence ID" value="WXL28745.1"/>
    <property type="molecule type" value="Genomic_DNA"/>
</dbReference>
<keyword evidence="4" id="KW-1133">Transmembrane helix</keyword>
<keyword evidence="2" id="KW-0598">Phosphotransferase system</keyword>
<keyword evidence="4" id="KW-0472">Membrane</keyword>
<gene>
    <name evidence="6" type="ORF">WG617_01790</name>
</gene>
<keyword evidence="1" id="KW-0808">Transferase</keyword>
<evidence type="ECO:0000256" key="1">
    <source>
        <dbReference type="ARBA" id="ARBA00022679"/>
    </source>
</evidence>
<protein>
    <submittedName>
        <fullName evidence="6">PTS sugar transporter subunit IIA</fullName>
    </submittedName>
</protein>
<evidence type="ECO:0000313" key="6">
    <source>
        <dbReference type="EMBL" id="WXL28745.1"/>
    </source>
</evidence>